<dbReference type="SUPFAM" id="SSF52949">
    <property type="entry name" value="Macro domain-like"/>
    <property type="match status" value="1"/>
</dbReference>
<dbReference type="InterPro" id="IPR002589">
    <property type="entry name" value="Macro_dom"/>
</dbReference>
<sequence>MIEYKSGDILKDQSEAIVNTVNCVGVMGRGIALQFKNAFPENFKAYALACKQDKVQPGRMFVYETGQLIPPRYIINFPTKRHWRGKSRMGDIESGLRSLVEVIRRYTIRSVAIPPLGSGLGGLNWQQVKSRIEAAVEPLTDVQVIIYEPKGAPKTEKMEHSREVPKMTAGRAALVELMHRYLNGLLDPMVTLLELHKLMYFMQEAGEPLRLKYQKAIYGPYAENLRHVLHAIEGHLVAGYADGGDAPDKQLKLVPGAIEDATAFLKQHAETRARFDKVAELVEGFESPFGLELLSTVHWVIKKENLRTLFDVEKHAYAWSDRKRQFTPRQIALAVDVLARKGWIDGIEVQGNA</sequence>
<evidence type="ECO:0000259" key="2">
    <source>
        <dbReference type="PROSITE" id="PS51154"/>
    </source>
</evidence>
<evidence type="ECO:0000313" key="3">
    <source>
        <dbReference type="EMBL" id="BBO83074.1"/>
    </source>
</evidence>
<evidence type="ECO:0000313" key="4">
    <source>
        <dbReference type="Proteomes" id="UP000425960"/>
    </source>
</evidence>
<dbReference type="PANTHER" id="PTHR12521">
    <property type="entry name" value="PROTEIN C6ORF130"/>
    <property type="match status" value="1"/>
</dbReference>
<dbReference type="PROSITE" id="PS51154">
    <property type="entry name" value="MACRO"/>
    <property type="match status" value="1"/>
</dbReference>
<proteinExistence type="predicted"/>
<dbReference type="SMART" id="SM00506">
    <property type="entry name" value="A1pp"/>
    <property type="match status" value="1"/>
</dbReference>
<comment type="catalytic activity">
    <reaction evidence="1">
        <text>an N-(ADP-alpha-D-ribosyl)-thymidine in DNA + H2O = a thymidine in DNA + ADP-D-ribose</text>
        <dbReference type="Rhea" id="RHEA:71655"/>
        <dbReference type="Rhea" id="RHEA-COMP:13556"/>
        <dbReference type="Rhea" id="RHEA-COMP:18051"/>
        <dbReference type="ChEBI" id="CHEBI:15377"/>
        <dbReference type="ChEBI" id="CHEBI:57967"/>
        <dbReference type="ChEBI" id="CHEBI:137386"/>
        <dbReference type="ChEBI" id="CHEBI:191199"/>
    </reaction>
    <physiologicalReaction direction="left-to-right" evidence="1">
        <dbReference type="Rhea" id="RHEA:71656"/>
    </physiologicalReaction>
</comment>
<name>A0A5K7ZSA4_9BACT</name>
<dbReference type="Gene3D" id="3.40.220.10">
    <property type="entry name" value="Leucine Aminopeptidase, subunit E, domain 1"/>
    <property type="match status" value="1"/>
</dbReference>
<evidence type="ECO:0000256" key="1">
    <source>
        <dbReference type="ARBA" id="ARBA00035885"/>
    </source>
</evidence>
<reference evidence="3 4" key="1">
    <citation type="submission" date="2019-11" db="EMBL/GenBank/DDBJ databases">
        <title>Comparative genomics of hydrocarbon-degrading Desulfosarcina strains.</title>
        <authorList>
            <person name="Watanabe M."/>
            <person name="Kojima H."/>
            <person name="Fukui M."/>
        </authorList>
    </citation>
    <scope>NUCLEOTIDE SEQUENCE [LARGE SCALE GENOMIC DNA]</scope>
    <source>
        <strain evidence="3 4">28bB2T</strain>
    </source>
</reference>
<dbReference type="RefSeq" id="WP_155323368.1">
    <property type="nucleotide sequence ID" value="NZ_AP021876.1"/>
</dbReference>
<dbReference type="CDD" id="cd02901">
    <property type="entry name" value="Macro_Poa1p-like"/>
    <property type="match status" value="1"/>
</dbReference>
<dbReference type="Proteomes" id="UP000425960">
    <property type="component" value="Chromosome"/>
</dbReference>
<dbReference type="EMBL" id="AP021876">
    <property type="protein sequence ID" value="BBO83074.1"/>
    <property type="molecule type" value="Genomic_DNA"/>
</dbReference>
<dbReference type="KEGG" id="dov:DSCO28_36400"/>
<organism evidence="3 4">
    <name type="scientific">Desulfosarcina ovata subsp. sediminis</name>
    <dbReference type="NCBI Taxonomy" id="885957"/>
    <lineage>
        <taxon>Bacteria</taxon>
        <taxon>Pseudomonadati</taxon>
        <taxon>Thermodesulfobacteriota</taxon>
        <taxon>Desulfobacteria</taxon>
        <taxon>Desulfobacterales</taxon>
        <taxon>Desulfosarcinaceae</taxon>
        <taxon>Desulfosarcina</taxon>
    </lineage>
</organism>
<dbReference type="InterPro" id="IPR050892">
    <property type="entry name" value="ADP-ribose_metab_enzymes"/>
</dbReference>
<dbReference type="Pfam" id="PF01661">
    <property type="entry name" value="Macro"/>
    <property type="match status" value="1"/>
</dbReference>
<dbReference type="InterPro" id="IPR043472">
    <property type="entry name" value="Macro_dom-like"/>
</dbReference>
<accession>A0A5K7ZSA4</accession>
<gene>
    <name evidence="3" type="ORF">DSCO28_36400</name>
</gene>
<protein>
    <submittedName>
        <fullName evidence="3">Appr-1-p processing protein</fullName>
    </submittedName>
</protein>
<dbReference type="AlphaFoldDB" id="A0A5K7ZSA4"/>
<dbReference type="PANTHER" id="PTHR12521:SF0">
    <property type="entry name" value="ADP-RIBOSE GLYCOHYDROLASE OARD1"/>
    <property type="match status" value="1"/>
</dbReference>
<feature type="domain" description="Macro" evidence="2">
    <location>
        <begin position="1"/>
        <end position="163"/>
    </location>
</feature>
<dbReference type="GO" id="GO:0140291">
    <property type="term" value="P:peptidyl-glutamate ADP-deribosylation"/>
    <property type="evidence" value="ECO:0007669"/>
    <property type="project" value="TreeGrafter"/>
</dbReference>